<dbReference type="EMBL" id="KQ415865">
    <property type="protein sequence ID" value="KOF99910.1"/>
    <property type="molecule type" value="Genomic_DNA"/>
</dbReference>
<accession>A0A0L8IFX0</accession>
<evidence type="ECO:0000313" key="1">
    <source>
        <dbReference type="EMBL" id="KOF99910.1"/>
    </source>
</evidence>
<protein>
    <submittedName>
        <fullName evidence="1">Uncharacterized protein</fullName>
    </submittedName>
</protein>
<name>A0A0L8IFX0_OCTBM</name>
<dbReference type="AlphaFoldDB" id="A0A0L8IFX0"/>
<gene>
    <name evidence="1" type="ORF">OCBIM_22009486mg</name>
</gene>
<proteinExistence type="predicted"/>
<organism evidence="1">
    <name type="scientific">Octopus bimaculoides</name>
    <name type="common">California two-spotted octopus</name>
    <dbReference type="NCBI Taxonomy" id="37653"/>
    <lineage>
        <taxon>Eukaryota</taxon>
        <taxon>Metazoa</taxon>
        <taxon>Spiralia</taxon>
        <taxon>Lophotrochozoa</taxon>
        <taxon>Mollusca</taxon>
        <taxon>Cephalopoda</taxon>
        <taxon>Coleoidea</taxon>
        <taxon>Octopodiformes</taxon>
        <taxon>Octopoda</taxon>
        <taxon>Incirrata</taxon>
        <taxon>Octopodidae</taxon>
        <taxon>Octopus</taxon>
    </lineage>
</organism>
<sequence length="60" mass="6769">MCASSYLACMCVKRPKSFLCSVIQKPVCISNAHLSRLYASVSHQMVQNLSLIRNVYVFKT</sequence>
<reference evidence="1" key="1">
    <citation type="submission" date="2015-07" db="EMBL/GenBank/DDBJ databases">
        <title>MeaNS - Measles Nucleotide Surveillance Program.</title>
        <authorList>
            <person name="Tran T."/>
            <person name="Druce J."/>
        </authorList>
    </citation>
    <scope>NUCLEOTIDE SEQUENCE</scope>
    <source>
        <strain evidence="1">UCB-OBI-ISO-001</strain>
        <tissue evidence="1">Gonad</tissue>
    </source>
</reference>